<dbReference type="Proteomes" id="UP000000673">
    <property type="component" value="Unassembled WGS sequence"/>
</dbReference>
<feature type="compositionally biased region" description="Polar residues" evidence="5">
    <location>
        <begin position="133"/>
        <end position="144"/>
    </location>
</feature>
<feature type="region of interest" description="Disordered" evidence="5">
    <location>
        <begin position="116"/>
        <end position="152"/>
    </location>
</feature>
<sequence>MQEEIAFVKGALRALLISSGKSCMSLKELAEEFKETEGQPIPYAKFGFRTVLDFARSISDVLQLHGRPDDQDALVSVVSNATVSHIQHLVSQNKKNKKSKKSLVTAQKSRNIGYAVNAGQKVDNQKLSRQNEKLPNQSGKTYQQPAPPTANEYQYTKASPAQQGSTKKPRYITVPTPVPSVYLPKSQSSYIGGNQRSPKQIVYPIPMTMDWINCINVPPEVMGLGSCIKQPQIERFFKPNTKQPVTVLSIVNPNRMWITTSSLLSVHERMTDDLRKCYSDPATANRWNLQPTHVCYGLYCAAYWREKWHRAQIVGPLQIGSHLVKLRFIDFGRTELVHLSGIKYLVNSFQSFPACAVRASLSYLIPREHYWNRNHVHCLVSLLHHVTHTAYIVDANPSTQVVDIILFDHKGTTSINHLFAKSVCCKWKNKNPEMIDIVQYRNRVKQFSECHPSFPDIEEGRYPSVGELEDAFLRGFDFDQHYAHCIHNEVAQKQIFEDHKLTLERLMLRVLSATNPFLMMNIM</sequence>
<evidence type="ECO:0000313" key="8">
    <source>
        <dbReference type="EnsemblMetazoa" id="ADAC002382-PA"/>
    </source>
</evidence>
<dbReference type="AlphaFoldDB" id="W5JRA8"/>
<keyword evidence="2" id="KW-0963">Cytoplasm</keyword>
<evidence type="ECO:0000256" key="2">
    <source>
        <dbReference type="ARBA" id="ARBA00022490"/>
    </source>
</evidence>
<protein>
    <recommendedName>
        <fullName evidence="6">HTH OST-type domain-containing protein</fullName>
    </recommendedName>
</protein>
<evidence type="ECO:0000259" key="6">
    <source>
        <dbReference type="PROSITE" id="PS51644"/>
    </source>
</evidence>
<dbReference type="Gene3D" id="2.40.50.90">
    <property type="match status" value="1"/>
</dbReference>
<feature type="compositionally biased region" description="Basic and acidic residues" evidence="5">
    <location>
        <begin position="123"/>
        <end position="132"/>
    </location>
</feature>
<dbReference type="STRING" id="43151.W5JRA8"/>
<dbReference type="GO" id="GO:0034587">
    <property type="term" value="P:piRNA processing"/>
    <property type="evidence" value="ECO:0007669"/>
    <property type="project" value="TreeGrafter"/>
</dbReference>
<dbReference type="GO" id="GO:0043186">
    <property type="term" value="C:P granule"/>
    <property type="evidence" value="ECO:0007669"/>
    <property type="project" value="TreeGrafter"/>
</dbReference>
<dbReference type="InterPro" id="IPR025605">
    <property type="entry name" value="OST-HTH/LOTUS_dom"/>
</dbReference>
<accession>W5JRA8</accession>
<evidence type="ECO:0000256" key="4">
    <source>
        <dbReference type="ARBA" id="ARBA00022871"/>
    </source>
</evidence>
<dbReference type="InterPro" id="IPR041966">
    <property type="entry name" value="LOTUS-like"/>
</dbReference>
<evidence type="ECO:0000256" key="1">
    <source>
        <dbReference type="ARBA" id="ARBA00004496"/>
    </source>
</evidence>
<keyword evidence="4" id="KW-0744">Spermatogenesis</keyword>
<dbReference type="CDD" id="cd09972">
    <property type="entry name" value="LOTUS_TDRD_OSKAR"/>
    <property type="match status" value="1"/>
</dbReference>
<dbReference type="PANTHER" id="PTHR22948:SF29">
    <property type="entry name" value="FI02030P-RELATED"/>
    <property type="match status" value="1"/>
</dbReference>
<organism evidence="7">
    <name type="scientific">Anopheles darlingi</name>
    <name type="common">Mosquito</name>
    <dbReference type="NCBI Taxonomy" id="43151"/>
    <lineage>
        <taxon>Eukaryota</taxon>
        <taxon>Metazoa</taxon>
        <taxon>Ecdysozoa</taxon>
        <taxon>Arthropoda</taxon>
        <taxon>Hexapoda</taxon>
        <taxon>Insecta</taxon>
        <taxon>Pterygota</taxon>
        <taxon>Neoptera</taxon>
        <taxon>Endopterygota</taxon>
        <taxon>Diptera</taxon>
        <taxon>Nematocera</taxon>
        <taxon>Culicoidea</taxon>
        <taxon>Culicidae</taxon>
        <taxon>Anophelinae</taxon>
        <taxon>Anopheles</taxon>
    </lineage>
</organism>
<evidence type="ECO:0000256" key="5">
    <source>
        <dbReference type="SAM" id="MobiDB-lite"/>
    </source>
</evidence>
<reference evidence="7" key="3">
    <citation type="journal article" date="2013" name="Nucleic Acids Res.">
        <title>The genome of Anopheles darlingi, the main neotropical malaria vector.</title>
        <authorList>
            <person name="Marinotti O."/>
            <person name="Cerqueira G.C."/>
            <person name="de Almeida L.G."/>
            <person name="Ferro M.I."/>
            <person name="Loreto E.L."/>
            <person name="Zaha A."/>
            <person name="Teixeira S.M."/>
            <person name="Wespiser A.R."/>
            <person name="Almeida E Silva A."/>
            <person name="Schlindwein A.D."/>
            <person name="Pacheco A.C."/>
            <person name="Silva A.L."/>
            <person name="Graveley B.R."/>
            <person name="Walenz B.P."/>
            <person name="Lima Bde A."/>
            <person name="Ribeiro C.A."/>
            <person name="Nunes-Silva C.G."/>
            <person name="de Carvalho C.R."/>
            <person name="Soares C.M."/>
            <person name="de Menezes C.B."/>
            <person name="Matiolli C."/>
            <person name="Caffrey D."/>
            <person name="Araujo D.A."/>
            <person name="de Oliveira D.M."/>
            <person name="Golenbock D."/>
            <person name="Grisard E.C."/>
            <person name="Fantinatti-Garboggini F."/>
            <person name="de Carvalho F.M."/>
            <person name="Barcellos F.G."/>
            <person name="Prosdocimi F."/>
            <person name="May G."/>
            <person name="Azevedo Junior G.M."/>
            <person name="Guimaraes G.M."/>
            <person name="Goldman G.H."/>
            <person name="Padilha I.Q."/>
            <person name="Batista Jda S."/>
            <person name="Ferro J.A."/>
            <person name="Ribeiro J.M."/>
            <person name="Fietto J.L."/>
            <person name="Dabbas K.M."/>
            <person name="Cerdeira L."/>
            <person name="Agnez-Lima L.F."/>
            <person name="Brocchi M."/>
            <person name="de Carvalho M.O."/>
            <person name="Teixeira Mde M."/>
            <person name="Diniz Maia Mde M."/>
            <person name="Goldman M.H."/>
            <person name="Cruz Schneider M.P."/>
            <person name="Felipe M.S."/>
            <person name="Hungria M."/>
            <person name="Nicolas M.F."/>
            <person name="Pereira M."/>
            <person name="Montes M.A."/>
            <person name="Cantao M.E."/>
            <person name="Vincentz M."/>
            <person name="Rafael M.S."/>
            <person name="Silverman N."/>
            <person name="Stoco P.H."/>
            <person name="Souza R.C."/>
            <person name="Vicentini R."/>
            <person name="Gazzinelli R.T."/>
            <person name="Neves Rde O."/>
            <person name="Silva R."/>
            <person name="Astolfi-Filho S."/>
            <person name="Maciel T.E."/>
            <person name="Urmenyi T.P."/>
            <person name="Tadei W.P."/>
            <person name="Camargo E.P."/>
            <person name="de Vasconcelos A.T."/>
        </authorList>
    </citation>
    <scope>NUCLEOTIDE SEQUENCE</scope>
</reference>
<evidence type="ECO:0000313" key="9">
    <source>
        <dbReference type="Proteomes" id="UP000000673"/>
    </source>
</evidence>
<gene>
    <name evidence="7" type="ORF">AND_002382</name>
</gene>
<keyword evidence="3" id="KW-0677">Repeat</keyword>
<dbReference type="HOGENOM" id="CLU_520953_0_0_1"/>
<dbReference type="GO" id="GO:0007283">
    <property type="term" value="P:spermatogenesis"/>
    <property type="evidence" value="ECO:0007669"/>
    <property type="project" value="UniProtKB-KW"/>
</dbReference>
<dbReference type="InterPro" id="IPR035437">
    <property type="entry name" value="SNase_OB-fold_sf"/>
</dbReference>
<reference evidence="8" key="4">
    <citation type="submission" date="2015-06" db="UniProtKB">
        <authorList>
            <consortium name="EnsemblMetazoa"/>
        </authorList>
    </citation>
    <scope>IDENTIFICATION</scope>
</reference>
<dbReference type="PROSITE" id="PS51644">
    <property type="entry name" value="HTH_OST"/>
    <property type="match status" value="1"/>
</dbReference>
<dbReference type="eggNOG" id="ENOG502T86D">
    <property type="taxonomic scope" value="Eukaryota"/>
</dbReference>
<dbReference type="InterPro" id="IPR002999">
    <property type="entry name" value="Tudor"/>
</dbReference>
<name>W5JRA8_ANODA</name>
<dbReference type="EnsemblMetazoa" id="ADAC002382-RA">
    <property type="protein sequence ID" value="ADAC002382-PA"/>
    <property type="gene ID" value="ADAC002382"/>
</dbReference>
<feature type="domain" description="HTH OST-type" evidence="6">
    <location>
        <begin position="4"/>
        <end position="79"/>
    </location>
</feature>
<dbReference type="Gene3D" id="3.30.420.610">
    <property type="entry name" value="LOTUS domain-like"/>
    <property type="match status" value="1"/>
</dbReference>
<proteinExistence type="predicted"/>
<dbReference type="SUPFAM" id="SSF63748">
    <property type="entry name" value="Tudor/PWWP/MBT"/>
    <property type="match status" value="1"/>
</dbReference>
<dbReference type="Pfam" id="PF00567">
    <property type="entry name" value="TUDOR"/>
    <property type="match status" value="1"/>
</dbReference>
<reference evidence="7" key="2">
    <citation type="submission" date="2010-05" db="EMBL/GenBank/DDBJ databases">
        <authorList>
            <person name="Almeida L.G."/>
            <person name="Nicolas M.F."/>
            <person name="Souza R.C."/>
            <person name="Vasconcelos A.T.R."/>
        </authorList>
    </citation>
    <scope>NUCLEOTIDE SEQUENCE</scope>
</reference>
<comment type="subcellular location">
    <subcellularLocation>
        <location evidence="1">Cytoplasm</location>
    </subcellularLocation>
</comment>
<dbReference type="OMA" id="RIWICHT"/>
<dbReference type="Gene3D" id="2.30.30.140">
    <property type="match status" value="1"/>
</dbReference>
<reference evidence="7 9" key="1">
    <citation type="journal article" date="2010" name="BMC Genomics">
        <title>Combination of measures distinguishes pre-miRNAs from other stem-loops in the genome of the newly sequenced Anopheles darlingi.</title>
        <authorList>
            <person name="Mendes N.D."/>
            <person name="Freitas A.T."/>
            <person name="Vasconcelos A.T."/>
            <person name="Sagot M.F."/>
        </authorList>
    </citation>
    <scope>NUCLEOTIDE SEQUENCE</scope>
</reference>
<evidence type="ECO:0000313" key="7">
    <source>
        <dbReference type="EMBL" id="ETN65843.1"/>
    </source>
</evidence>
<dbReference type="InterPro" id="IPR050621">
    <property type="entry name" value="Tudor_domain_containing"/>
</dbReference>
<dbReference type="EMBL" id="ADMH02000571">
    <property type="protein sequence ID" value="ETN65843.1"/>
    <property type="molecule type" value="Genomic_DNA"/>
</dbReference>
<keyword evidence="4" id="KW-0221">Differentiation</keyword>
<dbReference type="PANTHER" id="PTHR22948">
    <property type="entry name" value="TUDOR DOMAIN CONTAINING PROTEIN"/>
    <property type="match status" value="1"/>
</dbReference>
<dbReference type="VEuPathDB" id="VectorBase:ADAC002382"/>
<evidence type="ECO:0000256" key="3">
    <source>
        <dbReference type="ARBA" id="ARBA00022737"/>
    </source>
</evidence>
<dbReference type="Pfam" id="PF12872">
    <property type="entry name" value="OST-HTH"/>
    <property type="match status" value="1"/>
</dbReference>
<keyword evidence="9" id="KW-1185">Reference proteome</keyword>
<dbReference type="GO" id="GO:0030719">
    <property type="term" value="P:P granule organization"/>
    <property type="evidence" value="ECO:0007669"/>
    <property type="project" value="TreeGrafter"/>
</dbReference>